<dbReference type="EMBL" id="ACKX01000080">
    <property type="protein sequence ID" value="EEJ51956.1"/>
    <property type="molecule type" value="Genomic_DNA"/>
</dbReference>
<evidence type="ECO:0000313" key="2">
    <source>
        <dbReference type="Proteomes" id="UP000004121"/>
    </source>
</evidence>
<protein>
    <submittedName>
        <fullName evidence="1">Uncharacterized protein</fullName>
    </submittedName>
</protein>
<dbReference type="HOGENOM" id="CLU_3236883_0_0_9"/>
<accession>C2KWB0</accession>
<organism evidence="1 2">
    <name type="scientific">Oribacterium sinus F0268</name>
    <dbReference type="NCBI Taxonomy" id="585501"/>
    <lineage>
        <taxon>Bacteria</taxon>
        <taxon>Bacillati</taxon>
        <taxon>Bacillota</taxon>
        <taxon>Clostridia</taxon>
        <taxon>Lachnospirales</taxon>
        <taxon>Lachnospiraceae</taxon>
        <taxon>Oribacterium</taxon>
    </lineage>
</organism>
<dbReference type="STRING" id="585501.HMPREF6123_0779"/>
<proteinExistence type="predicted"/>
<comment type="caution">
    <text evidence="1">The sequence shown here is derived from an EMBL/GenBank/DDBJ whole genome shotgun (WGS) entry which is preliminary data.</text>
</comment>
<gene>
    <name evidence="1" type="ORF">HMPREF6123_0779</name>
</gene>
<name>C2KWB0_9FIRM</name>
<reference evidence="1 2" key="1">
    <citation type="submission" date="2009-04" db="EMBL/GenBank/DDBJ databases">
        <authorList>
            <person name="Qin X."/>
            <person name="Bachman B."/>
            <person name="Battles P."/>
            <person name="Bell A."/>
            <person name="Bess C."/>
            <person name="Bickham C."/>
            <person name="Chaboub L."/>
            <person name="Chen D."/>
            <person name="Coyle M."/>
            <person name="Deiros D.R."/>
            <person name="Dinh H."/>
            <person name="Forbes L."/>
            <person name="Fowler G."/>
            <person name="Francisco L."/>
            <person name="Fu Q."/>
            <person name="Gubbala S."/>
            <person name="Hale W."/>
            <person name="Han Y."/>
            <person name="Hemphill L."/>
            <person name="Highlander S.K."/>
            <person name="Hirani K."/>
            <person name="Hogues M."/>
            <person name="Jackson L."/>
            <person name="Jakkamsetti A."/>
            <person name="Javaid M."/>
            <person name="Jiang H."/>
            <person name="Korchina V."/>
            <person name="Kovar C."/>
            <person name="Lara F."/>
            <person name="Lee S."/>
            <person name="Mata R."/>
            <person name="Mathew T."/>
            <person name="Moen C."/>
            <person name="Morales K."/>
            <person name="Munidasa M."/>
            <person name="Nazareth L."/>
            <person name="Ngo R."/>
            <person name="Nguyen L."/>
            <person name="Okwuonu G."/>
            <person name="Ongeri F."/>
            <person name="Patil S."/>
            <person name="Petrosino J."/>
            <person name="Pham C."/>
            <person name="Pham P."/>
            <person name="Pu L.-L."/>
            <person name="Puazo M."/>
            <person name="Raj R."/>
            <person name="Reid J."/>
            <person name="Rouhana J."/>
            <person name="Saada N."/>
            <person name="Shang Y."/>
            <person name="Simmons D."/>
            <person name="Thornton R."/>
            <person name="Warren J."/>
            <person name="Weissenberger G."/>
            <person name="Zhang J."/>
            <person name="Zhang L."/>
            <person name="Zhou C."/>
            <person name="Zhu D."/>
            <person name="Muzny D."/>
            <person name="Worley K."/>
            <person name="Gibbs R."/>
        </authorList>
    </citation>
    <scope>NUCLEOTIDE SEQUENCE [LARGE SCALE GENOMIC DNA]</scope>
    <source>
        <strain evidence="1 2">F0268</strain>
    </source>
</reference>
<dbReference type="AlphaFoldDB" id="C2KWB0"/>
<dbReference type="Proteomes" id="UP000004121">
    <property type="component" value="Unassembled WGS sequence"/>
</dbReference>
<sequence length="43" mass="5113">MNLFQNSMYSKTYCRKKKGVGKKIIEKSKEITQISQKQFPFPE</sequence>
<keyword evidence="2" id="KW-1185">Reference proteome</keyword>
<evidence type="ECO:0000313" key="1">
    <source>
        <dbReference type="EMBL" id="EEJ51956.1"/>
    </source>
</evidence>
<dbReference type="InParanoid" id="C2KWB0"/>